<protein>
    <submittedName>
        <fullName evidence="6">Flagellar export chaperone FliS</fullName>
    </submittedName>
</protein>
<dbReference type="Proteomes" id="UP000477488">
    <property type="component" value="Unassembled WGS sequence"/>
</dbReference>
<dbReference type="RefSeq" id="WP_154511487.1">
    <property type="nucleotide sequence ID" value="NZ_JAXELC010000024.1"/>
</dbReference>
<comment type="caution">
    <text evidence="6">The sequence shown here is derived from an EMBL/GenBank/DDBJ whole genome shotgun (WGS) entry which is preliminary data.</text>
</comment>
<dbReference type="SUPFAM" id="SSF101116">
    <property type="entry name" value="Flagellar export chaperone FliS"/>
    <property type="match status" value="1"/>
</dbReference>
<dbReference type="EMBL" id="VUMH01000009">
    <property type="protein sequence ID" value="MSS28256.1"/>
    <property type="molecule type" value="Genomic_DNA"/>
</dbReference>
<dbReference type="AlphaFoldDB" id="A0A6L5XM79"/>
<dbReference type="InterPro" id="IPR003713">
    <property type="entry name" value="FliS"/>
</dbReference>
<keyword evidence="6" id="KW-0969">Cilium</keyword>
<evidence type="ECO:0000256" key="4">
    <source>
        <dbReference type="ARBA" id="ARBA00022795"/>
    </source>
</evidence>
<gene>
    <name evidence="6" type="primary">fliS</name>
    <name evidence="6" type="ORF">FYJ44_09465</name>
</gene>
<proteinExistence type="inferred from homology"/>
<comment type="subcellular location">
    <subcellularLocation>
        <location evidence="1">Cytoplasm</location>
        <location evidence="1">Cytosol</location>
    </subcellularLocation>
</comment>
<dbReference type="Pfam" id="PF02561">
    <property type="entry name" value="FliS"/>
    <property type="match status" value="1"/>
</dbReference>
<organism evidence="6 7">
    <name type="scientific">Desulfovibrio porci</name>
    <dbReference type="NCBI Taxonomy" id="2605782"/>
    <lineage>
        <taxon>Bacteria</taxon>
        <taxon>Pseudomonadati</taxon>
        <taxon>Thermodesulfobacteriota</taxon>
        <taxon>Desulfovibrionia</taxon>
        <taxon>Desulfovibrionales</taxon>
        <taxon>Desulfovibrionaceae</taxon>
        <taxon>Desulfovibrio</taxon>
    </lineage>
</organism>
<evidence type="ECO:0000256" key="3">
    <source>
        <dbReference type="ARBA" id="ARBA00022490"/>
    </source>
</evidence>
<accession>A0A6L5XM79</accession>
<keyword evidence="5" id="KW-0143">Chaperone</keyword>
<dbReference type="NCBIfam" id="TIGR00208">
    <property type="entry name" value="fliS"/>
    <property type="match status" value="1"/>
</dbReference>
<comment type="similarity">
    <text evidence="2">Belongs to the FliS family.</text>
</comment>
<dbReference type="PANTHER" id="PTHR34773">
    <property type="entry name" value="FLAGELLAR SECRETION CHAPERONE FLIS"/>
    <property type="match status" value="1"/>
</dbReference>
<keyword evidence="4" id="KW-1005">Bacterial flagellum biogenesis</keyword>
<evidence type="ECO:0000256" key="2">
    <source>
        <dbReference type="ARBA" id="ARBA00008787"/>
    </source>
</evidence>
<sequence>MNKAAQAYFQTKVNTTDQGQLLLMLYDGALNYLQQARDKMLARDFAGKGILISKVIDIVNELSSSLNMDRGGSLAVNLNNLYILCTARLLQANLKMNVESLDSVVQILSGLRGAYAQILETPEARRAAAEIAGRMQPVGSAVKTAQPIMQSPVTAVPRAHAQAVYGRNAIQSPAAPPAGAPAPAETAVRAHVRNFVPPAAPVPPVAARLPGAYAKPNGNN</sequence>
<evidence type="ECO:0000256" key="5">
    <source>
        <dbReference type="ARBA" id="ARBA00023186"/>
    </source>
</evidence>
<name>A0A6L5XM79_9BACT</name>
<dbReference type="PANTHER" id="PTHR34773:SF1">
    <property type="entry name" value="FLAGELLAR SECRETION CHAPERONE FLIS"/>
    <property type="match status" value="1"/>
</dbReference>
<evidence type="ECO:0000313" key="6">
    <source>
        <dbReference type="EMBL" id="MSS28256.1"/>
    </source>
</evidence>
<dbReference type="InterPro" id="IPR036584">
    <property type="entry name" value="FliS_sf"/>
</dbReference>
<evidence type="ECO:0000313" key="7">
    <source>
        <dbReference type="Proteomes" id="UP000477488"/>
    </source>
</evidence>
<reference evidence="6 7" key="1">
    <citation type="submission" date="2019-09" db="EMBL/GenBank/DDBJ databases">
        <title>In-depth cultivation of the pig gut microbiome towards novel bacterial diversity and tailored functional studies.</title>
        <authorList>
            <person name="Wylensek D."/>
            <person name="Hitch T.C.A."/>
            <person name="Clavel T."/>
        </authorList>
    </citation>
    <scope>NUCLEOTIDE SEQUENCE [LARGE SCALE GENOMIC DNA]</scope>
    <source>
        <strain evidence="6 7">PG-178-WT-4</strain>
    </source>
</reference>
<dbReference type="GO" id="GO:0005829">
    <property type="term" value="C:cytosol"/>
    <property type="evidence" value="ECO:0007669"/>
    <property type="project" value="UniProtKB-SubCell"/>
</dbReference>
<dbReference type="Gene3D" id="1.20.120.340">
    <property type="entry name" value="Flagellar protein FliS"/>
    <property type="match status" value="1"/>
</dbReference>
<keyword evidence="6" id="KW-0966">Cell projection</keyword>
<keyword evidence="7" id="KW-1185">Reference proteome</keyword>
<dbReference type="GO" id="GO:0044780">
    <property type="term" value="P:bacterial-type flagellum assembly"/>
    <property type="evidence" value="ECO:0007669"/>
    <property type="project" value="InterPro"/>
</dbReference>
<keyword evidence="3" id="KW-0963">Cytoplasm</keyword>
<keyword evidence="6" id="KW-0282">Flagellum</keyword>
<dbReference type="CDD" id="cd16098">
    <property type="entry name" value="FliS"/>
    <property type="match status" value="1"/>
</dbReference>
<dbReference type="GO" id="GO:0071973">
    <property type="term" value="P:bacterial-type flagellum-dependent cell motility"/>
    <property type="evidence" value="ECO:0007669"/>
    <property type="project" value="TreeGrafter"/>
</dbReference>
<evidence type="ECO:0000256" key="1">
    <source>
        <dbReference type="ARBA" id="ARBA00004514"/>
    </source>
</evidence>